<comment type="caution">
    <text evidence="1">The sequence shown here is derived from an EMBL/GenBank/DDBJ whole genome shotgun (WGS) entry which is preliminary data.</text>
</comment>
<reference evidence="1 2" key="1">
    <citation type="submission" date="2021-06" db="EMBL/GenBank/DDBJ databases">
        <title>Caerostris darwini draft genome.</title>
        <authorList>
            <person name="Kono N."/>
            <person name="Arakawa K."/>
        </authorList>
    </citation>
    <scope>NUCLEOTIDE SEQUENCE [LARGE SCALE GENOMIC DNA]</scope>
</reference>
<protein>
    <submittedName>
        <fullName evidence="1">Uncharacterized protein</fullName>
    </submittedName>
</protein>
<organism evidence="1 2">
    <name type="scientific">Caerostris darwini</name>
    <dbReference type="NCBI Taxonomy" id="1538125"/>
    <lineage>
        <taxon>Eukaryota</taxon>
        <taxon>Metazoa</taxon>
        <taxon>Ecdysozoa</taxon>
        <taxon>Arthropoda</taxon>
        <taxon>Chelicerata</taxon>
        <taxon>Arachnida</taxon>
        <taxon>Araneae</taxon>
        <taxon>Araneomorphae</taxon>
        <taxon>Entelegynae</taxon>
        <taxon>Araneoidea</taxon>
        <taxon>Araneidae</taxon>
        <taxon>Caerostris</taxon>
    </lineage>
</organism>
<name>A0AAV4QJ76_9ARAC</name>
<sequence length="235" mass="27354">MPKILKPLLEKYSSSGDVDAINEIKKNFPELAFIKNYYSKAYIVSERYEDLLFAYENNLNEGRSIFKMSAFLDILKKPHLEERAISLAKKYKEQDQDFDLPITAVWAHCLTNEHYRKAEEFCKVFSVSAHLVGRMVSKVAREKENVTMAMNYLSAIKDIDCQKKHKENAYGTLLDILVLKEMYDDASLLVVEAQEKDINLEKYYRSTLVMLKNALQRERKNVPFTIQSEDFAVPE</sequence>
<dbReference type="AlphaFoldDB" id="A0AAV4QJ76"/>
<evidence type="ECO:0000313" key="2">
    <source>
        <dbReference type="Proteomes" id="UP001054837"/>
    </source>
</evidence>
<dbReference type="EMBL" id="BPLQ01004576">
    <property type="protein sequence ID" value="GIY09001.1"/>
    <property type="molecule type" value="Genomic_DNA"/>
</dbReference>
<proteinExistence type="predicted"/>
<keyword evidence="2" id="KW-1185">Reference proteome</keyword>
<dbReference type="Proteomes" id="UP001054837">
    <property type="component" value="Unassembled WGS sequence"/>
</dbReference>
<evidence type="ECO:0000313" key="1">
    <source>
        <dbReference type="EMBL" id="GIY09001.1"/>
    </source>
</evidence>
<gene>
    <name evidence="1" type="primary">AVEN_55834_1</name>
    <name evidence="1" type="ORF">CDAR_296641</name>
</gene>
<accession>A0AAV4QJ76</accession>